<protein>
    <submittedName>
        <fullName evidence="1">Uncharacterized protein</fullName>
    </submittedName>
</protein>
<reference evidence="1" key="2">
    <citation type="journal article" date="2020" name="Nat. Commun.">
        <title>Large-scale genome sequencing of mycorrhizal fungi provides insights into the early evolution of symbiotic traits.</title>
        <authorList>
            <person name="Miyauchi S."/>
            <person name="Kiss E."/>
            <person name="Kuo A."/>
            <person name="Drula E."/>
            <person name="Kohler A."/>
            <person name="Sanchez-Garcia M."/>
            <person name="Morin E."/>
            <person name="Andreopoulos B."/>
            <person name="Barry K.W."/>
            <person name="Bonito G."/>
            <person name="Buee M."/>
            <person name="Carver A."/>
            <person name="Chen C."/>
            <person name="Cichocki N."/>
            <person name="Clum A."/>
            <person name="Culley D."/>
            <person name="Crous P.W."/>
            <person name="Fauchery L."/>
            <person name="Girlanda M."/>
            <person name="Hayes R.D."/>
            <person name="Keri Z."/>
            <person name="LaButti K."/>
            <person name="Lipzen A."/>
            <person name="Lombard V."/>
            <person name="Magnuson J."/>
            <person name="Maillard F."/>
            <person name="Murat C."/>
            <person name="Nolan M."/>
            <person name="Ohm R.A."/>
            <person name="Pangilinan J."/>
            <person name="Pereira M.F."/>
            <person name="Perotto S."/>
            <person name="Peter M."/>
            <person name="Pfister S."/>
            <person name="Riley R."/>
            <person name="Sitrit Y."/>
            <person name="Stielow J.B."/>
            <person name="Szollosi G."/>
            <person name="Zifcakova L."/>
            <person name="Stursova M."/>
            <person name="Spatafora J.W."/>
            <person name="Tedersoo L."/>
            <person name="Vaario L.M."/>
            <person name="Yamada A."/>
            <person name="Yan M."/>
            <person name="Wang P."/>
            <person name="Xu J."/>
            <person name="Bruns T."/>
            <person name="Baldrian P."/>
            <person name="Vilgalys R."/>
            <person name="Dunand C."/>
            <person name="Henrissat B."/>
            <person name="Grigoriev I.V."/>
            <person name="Hibbett D."/>
            <person name="Nagy L.G."/>
            <person name="Martin F.M."/>
        </authorList>
    </citation>
    <scope>NUCLEOTIDE SEQUENCE</scope>
    <source>
        <strain evidence="1">BED1</strain>
    </source>
</reference>
<proteinExistence type="predicted"/>
<dbReference type="AlphaFoldDB" id="A0AAD4BV91"/>
<keyword evidence="2" id="KW-1185">Reference proteome</keyword>
<organism evidence="1 2">
    <name type="scientific">Boletus edulis BED1</name>
    <dbReference type="NCBI Taxonomy" id="1328754"/>
    <lineage>
        <taxon>Eukaryota</taxon>
        <taxon>Fungi</taxon>
        <taxon>Dikarya</taxon>
        <taxon>Basidiomycota</taxon>
        <taxon>Agaricomycotina</taxon>
        <taxon>Agaricomycetes</taxon>
        <taxon>Agaricomycetidae</taxon>
        <taxon>Boletales</taxon>
        <taxon>Boletineae</taxon>
        <taxon>Boletaceae</taxon>
        <taxon>Boletoideae</taxon>
        <taxon>Boletus</taxon>
    </lineage>
</organism>
<evidence type="ECO:0000313" key="1">
    <source>
        <dbReference type="EMBL" id="KAF8441023.1"/>
    </source>
</evidence>
<sequence length="158" mass="18472">MLDFDNCVEDLAEDKYLSHRYVCLVIEAPQLPHLPINKLSYSHNVLFQALQIHVDNIKSWSIIDVESNMSGGVFWDNGKQPNEGAIRDFDDTLSRYREYDDDDKFHDPSDDFAVDLEMIRERMPGVFDEYGHRLSRTWRAPCGLCPRSFLPLLRTDFQ</sequence>
<accession>A0AAD4BV91</accession>
<comment type="caution">
    <text evidence="1">The sequence shown here is derived from an EMBL/GenBank/DDBJ whole genome shotgun (WGS) entry which is preliminary data.</text>
</comment>
<evidence type="ECO:0000313" key="2">
    <source>
        <dbReference type="Proteomes" id="UP001194468"/>
    </source>
</evidence>
<reference evidence="1" key="1">
    <citation type="submission" date="2019-10" db="EMBL/GenBank/DDBJ databases">
        <authorList>
            <consortium name="DOE Joint Genome Institute"/>
            <person name="Kuo A."/>
            <person name="Miyauchi S."/>
            <person name="Kiss E."/>
            <person name="Drula E."/>
            <person name="Kohler A."/>
            <person name="Sanchez-Garcia M."/>
            <person name="Andreopoulos B."/>
            <person name="Barry K.W."/>
            <person name="Bonito G."/>
            <person name="Buee M."/>
            <person name="Carver A."/>
            <person name="Chen C."/>
            <person name="Cichocki N."/>
            <person name="Clum A."/>
            <person name="Culley D."/>
            <person name="Crous P.W."/>
            <person name="Fauchery L."/>
            <person name="Girlanda M."/>
            <person name="Hayes R."/>
            <person name="Keri Z."/>
            <person name="LaButti K."/>
            <person name="Lipzen A."/>
            <person name="Lombard V."/>
            <person name="Magnuson J."/>
            <person name="Maillard F."/>
            <person name="Morin E."/>
            <person name="Murat C."/>
            <person name="Nolan M."/>
            <person name="Ohm R."/>
            <person name="Pangilinan J."/>
            <person name="Pereira M."/>
            <person name="Perotto S."/>
            <person name="Peter M."/>
            <person name="Riley R."/>
            <person name="Sitrit Y."/>
            <person name="Stielow B."/>
            <person name="Szollosi G."/>
            <person name="Zifcakova L."/>
            <person name="Stursova M."/>
            <person name="Spatafora J.W."/>
            <person name="Tedersoo L."/>
            <person name="Vaario L.-M."/>
            <person name="Yamada A."/>
            <person name="Yan M."/>
            <person name="Wang P."/>
            <person name="Xu J."/>
            <person name="Bruns T."/>
            <person name="Baldrian P."/>
            <person name="Vilgalys R."/>
            <person name="Henrissat B."/>
            <person name="Grigoriev I.V."/>
            <person name="Hibbett D."/>
            <person name="Nagy L.G."/>
            <person name="Martin F.M."/>
        </authorList>
    </citation>
    <scope>NUCLEOTIDE SEQUENCE</scope>
    <source>
        <strain evidence="1">BED1</strain>
    </source>
</reference>
<dbReference type="EMBL" id="WHUW01000011">
    <property type="protein sequence ID" value="KAF8441023.1"/>
    <property type="molecule type" value="Genomic_DNA"/>
</dbReference>
<gene>
    <name evidence="1" type="ORF">L210DRAFT_981249</name>
</gene>
<dbReference type="Proteomes" id="UP001194468">
    <property type="component" value="Unassembled WGS sequence"/>
</dbReference>
<name>A0AAD4BV91_BOLED</name>